<keyword evidence="2" id="KW-1185">Reference proteome</keyword>
<dbReference type="AlphaFoldDB" id="C7RE57"/>
<dbReference type="STRING" id="525919.Apre_1447"/>
<protein>
    <recommendedName>
        <fullName evidence="3">DUF3800 domain-containing protein</fullName>
    </recommendedName>
</protein>
<name>C7RE57_ANAPD</name>
<accession>C7RE57</accession>
<dbReference type="KEGG" id="apr:Apre_1447"/>
<proteinExistence type="predicted"/>
<dbReference type="eggNOG" id="ENOG5032RT2">
    <property type="taxonomic scope" value="Bacteria"/>
</dbReference>
<evidence type="ECO:0008006" key="3">
    <source>
        <dbReference type="Google" id="ProtNLM"/>
    </source>
</evidence>
<sequence>MRYKFYYDESYHDPAITQKDGVQNIDLEDASVYFSLCIVGISSDKLEDFINEYTLLENRHKKKIGVNESDEIKGSTFRAKYFKWGLAGIKKDYLYFYNDLFKLLSTYDVIINISIINKFELLVQNLLEDNLKYSEIPWRNFVYAFSKFFNTHKTEKLVRLIHTDNVKASDVLCEINIILDDVIEKMQGYELKRYEVNIAKEIKYVLSNYKIKFNIRDKYQRNYTYSLSGFEDLMDELSISSYDIDLDIDGKGKRIDKVIMSAEALLPGAKITGVDSKQSQGIRVADFVSNLMGRLIRSIDKQLDLNRQEIEEEGDYNKLNLINENWFKVNKDEFECYRTIGKFFSDRSSQYWTTFTGVYNDEVLAVFTIFQYFSDFDDYEEYKKTPIKGHAKKINKIVVEKLREQFIIAGSYCE</sequence>
<reference evidence="1 2" key="1">
    <citation type="journal article" date="2009" name="Stand. Genomic Sci.">
        <title>Complete genome sequence of Anaerococcus prevotii type strain (PC1).</title>
        <authorList>
            <person name="Labutti K."/>
            <person name="Pukall R."/>
            <person name="Steenblock K."/>
            <person name="Glavina Del Rio T."/>
            <person name="Tice H."/>
            <person name="Copeland A."/>
            <person name="Cheng J.F."/>
            <person name="Lucas S."/>
            <person name="Chen F."/>
            <person name="Nolan M."/>
            <person name="Bruce D."/>
            <person name="Goodwin L."/>
            <person name="Pitluck S."/>
            <person name="Ivanova N."/>
            <person name="Mavromatis K."/>
            <person name="Ovchinnikova G."/>
            <person name="Pati A."/>
            <person name="Chen A."/>
            <person name="Palaniappan K."/>
            <person name="Land M."/>
            <person name="Hauser L."/>
            <person name="Chang Y.J."/>
            <person name="Jeffries C.D."/>
            <person name="Chain P."/>
            <person name="Saunders E."/>
            <person name="Brettin T."/>
            <person name="Detter J.C."/>
            <person name="Han C."/>
            <person name="Goker M."/>
            <person name="Bristow J."/>
            <person name="Eisen J.A."/>
            <person name="Markowitz V."/>
            <person name="Hugenholtz P."/>
            <person name="Kyrpides N.C."/>
            <person name="Klenk H.P."/>
            <person name="Lapidus A."/>
        </authorList>
    </citation>
    <scope>NUCLEOTIDE SEQUENCE [LARGE SCALE GENOMIC DNA]</scope>
    <source>
        <strain evidence="2">ATCC 9321 / DSM 20548 / JCM 6508 / NCTC 11806 / PC1</strain>
    </source>
</reference>
<dbReference type="InterPro" id="IPR024524">
    <property type="entry name" value="DUF3800"/>
</dbReference>
<gene>
    <name evidence="1" type="ordered locus">Apre_1447</name>
</gene>
<organism evidence="1 2">
    <name type="scientific">Anaerococcus prevotii (strain ATCC 9321 / DSM 20548 / JCM 6508 / NCTC 11806 / PC1)</name>
    <name type="common">Peptostreptococcus prevotii</name>
    <name type="synonym">Peptococcus prevotii</name>
    <dbReference type="NCBI Taxonomy" id="525919"/>
    <lineage>
        <taxon>Bacteria</taxon>
        <taxon>Bacillati</taxon>
        <taxon>Bacillota</taxon>
        <taxon>Tissierellia</taxon>
        <taxon>Tissierellales</taxon>
        <taxon>Peptoniphilaceae</taxon>
        <taxon>Anaerococcus</taxon>
    </lineage>
</organism>
<dbReference type="HOGENOM" id="CLU_675863_0_0_9"/>
<evidence type="ECO:0000313" key="2">
    <source>
        <dbReference type="Proteomes" id="UP000002294"/>
    </source>
</evidence>
<dbReference type="RefSeq" id="WP_015778368.1">
    <property type="nucleotide sequence ID" value="NC_013171.1"/>
</dbReference>
<evidence type="ECO:0000313" key="1">
    <source>
        <dbReference type="EMBL" id="ACV29470.1"/>
    </source>
</evidence>
<dbReference type="OrthoDB" id="2991108at2"/>
<dbReference type="EMBL" id="CP001708">
    <property type="protein sequence ID" value="ACV29470.1"/>
    <property type="molecule type" value="Genomic_DNA"/>
</dbReference>
<dbReference type="Pfam" id="PF12686">
    <property type="entry name" value="DUF3800"/>
    <property type="match status" value="1"/>
</dbReference>
<dbReference type="Proteomes" id="UP000002294">
    <property type="component" value="Chromosome"/>
</dbReference>